<dbReference type="InterPro" id="IPR050810">
    <property type="entry name" value="Bact_Secretion_Sys_Channel"/>
</dbReference>
<evidence type="ECO:0000256" key="8">
    <source>
        <dbReference type="ARBA" id="ARBA00023136"/>
    </source>
</evidence>
<accession>A0A398C6D8</accession>
<dbReference type="InterPro" id="IPR004846">
    <property type="entry name" value="T2SS/T3SS_dom"/>
</dbReference>
<comment type="caution">
    <text evidence="15">The sequence shown here is derived from an EMBL/GenBank/DDBJ whole genome shotgun (WGS) entry which is preliminary data.</text>
</comment>
<feature type="domain" description="NolW-like" evidence="13">
    <location>
        <begin position="392"/>
        <end position="548"/>
    </location>
</feature>
<keyword evidence="7" id="KW-0653">Protein transport</keyword>
<dbReference type="InterPro" id="IPR038591">
    <property type="entry name" value="NolW-like_sf"/>
</dbReference>
<keyword evidence="5" id="KW-0812">Transmembrane</keyword>
<dbReference type="Pfam" id="PF21305">
    <property type="entry name" value="type_II_gspD_N0"/>
    <property type="match status" value="1"/>
</dbReference>
<protein>
    <submittedName>
        <fullName evidence="15">Type II secretion system protein GspD</fullName>
    </submittedName>
</protein>
<dbReference type="PROSITE" id="PS51257">
    <property type="entry name" value="PROKAR_LIPOPROTEIN"/>
    <property type="match status" value="1"/>
</dbReference>
<keyword evidence="3 10" id="KW-0813">Transport</keyword>
<dbReference type="GO" id="GO:0009279">
    <property type="term" value="C:cell outer membrane"/>
    <property type="evidence" value="ECO:0007669"/>
    <property type="project" value="UniProtKB-SubCell"/>
</dbReference>
<dbReference type="PANTHER" id="PTHR30332">
    <property type="entry name" value="PROBABLE GENERAL SECRETION PATHWAY PROTEIN D"/>
    <property type="match status" value="1"/>
</dbReference>
<dbReference type="GO" id="GO:0015628">
    <property type="term" value="P:protein secretion by the type II secretion system"/>
    <property type="evidence" value="ECO:0007669"/>
    <property type="project" value="InterPro"/>
</dbReference>
<evidence type="ECO:0000256" key="4">
    <source>
        <dbReference type="ARBA" id="ARBA00022452"/>
    </source>
</evidence>
<evidence type="ECO:0000256" key="11">
    <source>
        <dbReference type="SAM" id="MobiDB-lite"/>
    </source>
</evidence>
<dbReference type="OrthoDB" id="9775455at2"/>
<dbReference type="Gene3D" id="3.55.50.30">
    <property type="match status" value="1"/>
</dbReference>
<keyword evidence="6" id="KW-0732">Signal</keyword>
<dbReference type="InterPro" id="IPR049371">
    <property type="entry name" value="GspD-like_N0"/>
</dbReference>
<evidence type="ECO:0000256" key="3">
    <source>
        <dbReference type="ARBA" id="ARBA00022448"/>
    </source>
</evidence>
<evidence type="ECO:0000259" key="13">
    <source>
        <dbReference type="Pfam" id="PF03958"/>
    </source>
</evidence>
<feature type="compositionally biased region" description="Low complexity" evidence="11">
    <location>
        <begin position="49"/>
        <end position="71"/>
    </location>
</feature>
<keyword evidence="8" id="KW-0472">Membrane</keyword>
<dbReference type="Pfam" id="PF00263">
    <property type="entry name" value="Secretin"/>
    <property type="match status" value="1"/>
</dbReference>
<evidence type="ECO:0000256" key="1">
    <source>
        <dbReference type="ARBA" id="ARBA00004442"/>
    </source>
</evidence>
<keyword evidence="16" id="KW-1185">Reference proteome</keyword>
<sequence>MIPTRYFLITLLALAGCQTEPRVPSQAMDVPTGAANTVPAPFATEGDQAVPPLTGAAPLPLAGEAAGESSGPGKPAGPIASEKTEKDASAPRILRGNNRVIATPTPVPALEGPSVSLNFEEAPVAEVVRTVLGDLLKVSYVLHPPLAGTVTLATRTPVPPDQAVFLLESALQANGLALMRDARGTYHVGRPDALRSIGGAVRQAVSGVPLAPGYGTIIVPLQYIGAGEMATILRPMLPADALVRVDNIRNLLVLAGTRTQAEGWMELVNTFDVDLLKGMSVGVFPLKYASIQEVQAALQIVSGGAPAGANTGSTGSTGSTTSKAAGSAGAAAAAAVGLGEGNPLFGALRIVPIERLNSILVVTPRAEYLDEARRWIERLDQPNDNGNERQLFIYQVQNVNAQHLATVLGGIFGGQGKAAATPAANNGVAPGLGVASGSSFGQGFGNNNAFGSVSAFGNTSAFGGNNTFGSSGSSLGGFGASSGLRGSNQQMGGNSAGQAGNTQSAAAVDLGGIRVIADQLNNSVLVWSTKSEYAKIESTLKRLDLPLTQVLIEASIVEVTLNDDLEYGLEWAFKDSRTTTGYTGAGTLLAAGASGTALTPLTNGFSYALKNPAGNITALLKALSTKTSVKVIASPSLMVLDNHAASINVGTQTPIQAGETTTGTGTGIVTTVNTQYKDAGVQLVVTPSVNSGNVVTMQVDQSVTDVGAKDATTGQPSFMQRQLSSKVAVRSGESIVMGGLIQDRSTTTKSGIPFLHTLPVLGNLFGSTTDGGARTELIVVITPRVVRSDLDIRQVSDDLRNKMQGLKAIELRENLRAHPVIPVPHDVIDAPSVVFPANQPASSVSK</sequence>
<evidence type="ECO:0000256" key="2">
    <source>
        <dbReference type="ARBA" id="ARBA00006980"/>
    </source>
</evidence>
<organism evidence="15 16">
    <name type="scientific">Simplicispira hankyongi</name>
    <dbReference type="NCBI Taxonomy" id="2315688"/>
    <lineage>
        <taxon>Bacteria</taxon>
        <taxon>Pseudomonadati</taxon>
        <taxon>Pseudomonadota</taxon>
        <taxon>Betaproteobacteria</taxon>
        <taxon>Burkholderiales</taxon>
        <taxon>Comamonadaceae</taxon>
        <taxon>Simplicispira</taxon>
    </lineage>
</organism>
<evidence type="ECO:0000313" key="15">
    <source>
        <dbReference type="EMBL" id="RID98625.1"/>
    </source>
</evidence>
<evidence type="ECO:0000256" key="6">
    <source>
        <dbReference type="ARBA" id="ARBA00022729"/>
    </source>
</evidence>
<dbReference type="InterPro" id="IPR013356">
    <property type="entry name" value="T2SS_GspD"/>
</dbReference>
<keyword evidence="9" id="KW-0998">Cell outer membrane</keyword>
<dbReference type="NCBIfam" id="TIGR02517">
    <property type="entry name" value="type_II_gspD"/>
    <property type="match status" value="1"/>
</dbReference>
<dbReference type="GO" id="GO:0015627">
    <property type="term" value="C:type II protein secretion system complex"/>
    <property type="evidence" value="ECO:0007669"/>
    <property type="project" value="InterPro"/>
</dbReference>
<proteinExistence type="inferred from homology"/>
<dbReference type="AlphaFoldDB" id="A0A398C6D8"/>
<comment type="subcellular location">
    <subcellularLocation>
        <location evidence="1 10">Cell outer membrane</location>
    </subcellularLocation>
</comment>
<comment type="similarity">
    <text evidence="2">Belongs to the bacterial secretin family. GSP D subfamily.</text>
</comment>
<feature type="domain" description="NolW-like" evidence="13">
    <location>
        <begin position="282"/>
        <end position="383"/>
    </location>
</feature>
<evidence type="ECO:0000256" key="5">
    <source>
        <dbReference type="ARBA" id="ARBA00022692"/>
    </source>
</evidence>
<dbReference type="Pfam" id="PF03958">
    <property type="entry name" value="Secretin_N"/>
    <property type="match status" value="2"/>
</dbReference>
<dbReference type="InterPro" id="IPR001775">
    <property type="entry name" value="GspD/PilQ"/>
</dbReference>
<dbReference type="Gene3D" id="3.30.1370.120">
    <property type="match status" value="3"/>
</dbReference>
<keyword evidence="4" id="KW-1134">Transmembrane beta strand</keyword>
<evidence type="ECO:0000256" key="10">
    <source>
        <dbReference type="RuleBase" id="RU004004"/>
    </source>
</evidence>
<evidence type="ECO:0000259" key="12">
    <source>
        <dbReference type="Pfam" id="PF00263"/>
    </source>
</evidence>
<dbReference type="PANTHER" id="PTHR30332:SF25">
    <property type="entry name" value="SECRETIN XPSD"/>
    <property type="match status" value="1"/>
</dbReference>
<evidence type="ECO:0000256" key="9">
    <source>
        <dbReference type="ARBA" id="ARBA00023237"/>
    </source>
</evidence>
<dbReference type="Proteomes" id="UP000266302">
    <property type="component" value="Unassembled WGS sequence"/>
</dbReference>
<reference evidence="15 16" key="1">
    <citation type="submission" date="2018-09" db="EMBL/GenBank/DDBJ databases">
        <title>Draft genome of Simplicispira sp. NY-02.</title>
        <authorList>
            <person name="Im W.T."/>
        </authorList>
    </citation>
    <scope>NUCLEOTIDE SEQUENCE [LARGE SCALE GENOMIC DNA]</scope>
    <source>
        <strain evidence="15 16">NY-02</strain>
    </source>
</reference>
<dbReference type="EMBL" id="QXJC01000003">
    <property type="protein sequence ID" value="RID98625.1"/>
    <property type="molecule type" value="Genomic_DNA"/>
</dbReference>
<feature type="domain" description="GspD-like N0" evidence="14">
    <location>
        <begin position="117"/>
        <end position="188"/>
    </location>
</feature>
<dbReference type="PRINTS" id="PR00811">
    <property type="entry name" value="BCTERIALGSPD"/>
</dbReference>
<evidence type="ECO:0000313" key="16">
    <source>
        <dbReference type="Proteomes" id="UP000266302"/>
    </source>
</evidence>
<dbReference type="InterPro" id="IPR005644">
    <property type="entry name" value="NolW-like"/>
</dbReference>
<feature type="region of interest" description="Disordered" evidence="11">
    <location>
        <begin position="47"/>
        <end position="92"/>
    </location>
</feature>
<name>A0A398C6D8_9BURK</name>
<evidence type="ECO:0000256" key="7">
    <source>
        <dbReference type="ARBA" id="ARBA00022927"/>
    </source>
</evidence>
<evidence type="ECO:0000259" key="14">
    <source>
        <dbReference type="Pfam" id="PF21305"/>
    </source>
</evidence>
<feature type="domain" description="Type II/III secretion system secretin-like" evidence="12">
    <location>
        <begin position="622"/>
        <end position="787"/>
    </location>
</feature>
<gene>
    <name evidence="15" type="primary">gspD</name>
    <name evidence="15" type="ORF">D3F03_10475</name>
</gene>